<dbReference type="PANTHER" id="PTHR43806:SF11">
    <property type="entry name" value="CEREVISIN-RELATED"/>
    <property type="match status" value="1"/>
</dbReference>
<evidence type="ECO:0000256" key="1">
    <source>
        <dbReference type="ARBA" id="ARBA00011073"/>
    </source>
</evidence>
<dbReference type="InterPro" id="IPR000209">
    <property type="entry name" value="Peptidase_S8/S53_dom"/>
</dbReference>
<dbReference type="EMBL" id="WWCR01000015">
    <property type="protein sequence ID" value="MYM73615.1"/>
    <property type="molecule type" value="Genomic_DNA"/>
</dbReference>
<dbReference type="InterPro" id="IPR023828">
    <property type="entry name" value="Peptidase_S8_Ser-AS"/>
</dbReference>
<evidence type="ECO:0000259" key="6">
    <source>
        <dbReference type="Pfam" id="PF00082"/>
    </source>
</evidence>
<dbReference type="Proteomes" id="UP000469734">
    <property type="component" value="Unassembled WGS sequence"/>
</dbReference>
<feature type="domain" description="Peptidase S8/S53" evidence="6">
    <location>
        <begin position="291"/>
        <end position="597"/>
    </location>
</feature>
<keyword evidence="4" id="KW-0720">Serine protease</keyword>
<keyword evidence="5" id="KW-0732">Signal</keyword>
<keyword evidence="3" id="KW-0378">Hydrolase</keyword>
<feature type="chain" id="PRO_5030965746" evidence="5">
    <location>
        <begin position="24"/>
        <end position="631"/>
    </location>
</feature>
<comment type="caution">
    <text evidence="7">The sequence shown here is derived from an EMBL/GenBank/DDBJ whole genome shotgun (WGS) entry which is preliminary data.</text>
</comment>
<organism evidence="7 8">
    <name type="scientific">Duganella margarita</name>
    <dbReference type="NCBI Taxonomy" id="2692170"/>
    <lineage>
        <taxon>Bacteria</taxon>
        <taxon>Pseudomonadati</taxon>
        <taxon>Pseudomonadota</taxon>
        <taxon>Betaproteobacteria</taxon>
        <taxon>Burkholderiales</taxon>
        <taxon>Oxalobacteraceae</taxon>
        <taxon>Telluria group</taxon>
        <taxon>Duganella</taxon>
    </lineage>
</organism>
<dbReference type="InterPro" id="IPR015500">
    <property type="entry name" value="Peptidase_S8_subtilisin-rel"/>
</dbReference>
<keyword evidence="2" id="KW-0645">Protease</keyword>
<name>A0A7X4KHN5_9BURK</name>
<dbReference type="InterPro" id="IPR036852">
    <property type="entry name" value="Peptidase_S8/S53_dom_sf"/>
</dbReference>
<dbReference type="Pfam" id="PF00082">
    <property type="entry name" value="Peptidase_S8"/>
    <property type="match status" value="1"/>
</dbReference>
<dbReference type="GO" id="GO:0004252">
    <property type="term" value="F:serine-type endopeptidase activity"/>
    <property type="evidence" value="ECO:0007669"/>
    <property type="project" value="InterPro"/>
</dbReference>
<dbReference type="Gene3D" id="3.40.50.200">
    <property type="entry name" value="Peptidase S8/S53 domain"/>
    <property type="match status" value="2"/>
</dbReference>
<evidence type="ECO:0000313" key="8">
    <source>
        <dbReference type="Proteomes" id="UP000469734"/>
    </source>
</evidence>
<dbReference type="PANTHER" id="PTHR43806">
    <property type="entry name" value="PEPTIDASE S8"/>
    <property type="match status" value="1"/>
</dbReference>
<evidence type="ECO:0000256" key="5">
    <source>
        <dbReference type="SAM" id="SignalP"/>
    </source>
</evidence>
<comment type="similarity">
    <text evidence="1">Belongs to the peptidase S8 family.</text>
</comment>
<dbReference type="RefSeq" id="WP_161050744.1">
    <property type="nucleotide sequence ID" value="NZ_WWCR01000015.1"/>
</dbReference>
<protein>
    <submittedName>
        <fullName evidence="7">S8 family serine peptidase</fullName>
    </submittedName>
</protein>
<dbReference type="SUPFAM" id="SSF52743">
    <property type="entry name" value="Subtilisin-like"/>
    <property type="match status" value="1"/>
</dbReference>
<gene>
    <name evidence="7" type="ORF">GTP56_15595</name>
</gene>
<dbReference type="AlphaFoldDB" id="A0A7X4KHN5"/>
<reference evidence="7 8" key="1">
    <citation type="submission" date="2019-12" db="EMBL/GenBank/DDBJ databases">
        <title>Novel species isolated from a subtropical stream in China.</title>
        <authorList>
            <person name="Lu H."/>
        </authorList>
    </citation>
    <scope>NUCLEOTIDE SEQUENCE [LARGE SCALE GENOMIC DNA]</scope>
    <source>
        <strain evidence="7 8">FT134W</strain>
    </source>
</reference>
<dbReference type="GO" id="GO:0006508">
    <property type="term" value="P:proteolysis"/>
    <property type="evidence" value="ECO:0007669"/>
    <property type="project" value="UniProtKB-KW"/>
</dbReference>
<evidence type="ECO:0000256" key="4">
    <source>
        <dbReference type="ARBA" id="ARBA00022825"/>
    </source>
</evidence>
<accession>A0A7X4KHN5</accession>
<evidence type="ECO:0000256" key="2">
    <source>
        <dbReference type="ARBA" id="ARBA00022670"/>
    </source>
</evidence>
<sequence>MKTTHITPLLALLLAGATGLAQAQHTKLDAGLSDLVDKLKTPAAARSAATSGLQATHESLTDSSGRVLVDIYLDGQASLDAVVANLKSAGANVTGVNAAFRRGAVSAYVPPNQIEGLAATSGLRVMKLSLRPQRNVGATTSQGTKVLRSDVANAAGFTGAGITVGVLSDSYDGSPTSFTTIRAATDIASGDIRPPKFVIDLVDSGNTDEGRAMMQIVQDVAPNADLCFATAFAGEAAFADNIRMLRTNASCRADVIVDDVFYFDEPFFSDGQVAQAVNDVVTSTTLPGKQVSYFSSAGNQGAAGGGGSIDISDASFSTAPANLGNIKLASAATCTSSPSTGSTKANVGGGWLDFGGGNYVQRINYTPAGSRLVMQWDDPFYAGAVSTDLNLYFFDDAGNCVFTFASNNIATDNGMEYISLSGGAGLTSLRIMVGRTSVGAHTSTRVRLANFDGFDGGPFAIRTSPITFGHSAAANANSVAAYRYTNPVTQVSPYKPVLEPFSSPGPVVITLDADGNRLAVPETRKKPDLAAPDGGDTTFFYPGQDFEGNGRPNFFGTSAAAPHAAGVAALLLQKAGGPGKLTPKQVKSLLQTAAPARVPPYSPAGTAASKVWSVFDGFGLIDATATLNKLP</sequence>
<evidence type="ECO:0000256" key="3">
    <source>
        <dbReference type="ARBA" id="ARBA00022801"/>
    </source>
</evidence>
<dbReference type="PROSITE" id="PS00138">
    <property type="entry name" value="SUBTILASE_SER"/>
    <property type="match status" value="1"/>
</dbReference>
<proteinExistence type="inferred from homology"/>
<evidence type="ECO:0000313" key="7">
    <source>
        <dbReference type="EMBL" id="MYM73615.1"/>
    </source>
</evidence>
<dbReference type="InterPro" id="IPR050131">
    <property type="entry name" value="Peptidase_S8_subtilisin-like"/>
</dbReference>
<dbReference type="PRINTS" id="PR00723">
    <property type="entry name" value="SUBTILISIN"/>
</dbReference>
<feature type="signal peptide" evidence="5">
    <location>
        <begin position="1"/>
        <end position="23"/>
    </location>
</feature>